<dbReference type="Proteomes" id="UP001160390">
    <property type="component" value="Unassembled WGS sequence"/>
</dbReference>
<organism evidence="3 4">
    <name type="scientific">Clonostachys chloroleuca</name>
    <dbReference type="NCBI Taxonomy" id="1926264"/>
    <lineage>
        <taxon>Eukaryota</taxon>
        <taxon>Fungi</taxon>
        <taxon>Dikarya</taxon>
        <taxon>Ascomycota</taxon>
        <taxon>Pezizomycotina</taxon>
        <taxon>Sordariomycetes</taxon>
        <taxon>Hypocreomycetidae</taxon>
        <taxon>Hypocreales</taxon>
        <taxon>Bionectriaceae</taxon>
        <taxon>Clonostachys</taxon>
    </lineage>
</organism>
<gene>
    <name evidence="3" type="ORF">CCHLO57077_00011458</name>
</gene>
<comment type="caution">
    <text evidence="3">The sequence shown here is derived from an EMBL/GenBank/DDBJ whole genome shotgun (WGS) entry which is preliminary data.</text>
</comment>
<feature type="region of interest" description="Disordered" evidence="1">
    <location>
        <begin position="286"/>
        <end position="357"/>
    </location>
</feature>
<reference evidence="3" key="1">
    <citation type="submission" date="2023-01" db="EMBL/GenBank/DDBJ databases">
        <authorList>
            <person name="Piombo E."/>
        </authorList>
    </citation>
    <scope>NUCLEOTIDE SEQUENCE</scope>
</reference>
<dbReference type="AlphaFoldDB" id="A0AA35LPH8"/>
<evidence type="ECO:0000313" key="3">
    <source>
        <dbReference type="EMBL" id="CAI6014462.1"/>
    </source>
</evidence>
<dbReference type="PANTHER" id="PTHR42470:SF1">
    <property type="entry name" value="VAST DOMAIN-CONTAINING PROTEIN"/>
    <property type="match status" value="1"/>
</dbReference>
<evidence type="ECO:0000259" key="2">
    <source>
        <dbReference type="Pfam" id="PF25545"/>
    </source>
</evidence>
<feature type="domain" description="DUF7924" evidence="2">
    <location>
        <begin position="120"/>
        <end position="278"/>
    </location>
</feature>
<name>A0AA35LPH8_9HYPO</name>
<evidence type="ECO:0000256" key="1">
    <source>
        <dbReference type="SAM" id="MobiDB-lite"/>
    </source>
</evidence>
<dbReference type="InterPro" id="IPR057684">
    <property type="entry name" value="DUF7924"/>
</dbReference>
<accession>A0AA35LPH8</accession>
<protein>
    <recommendedName>
        <fullName evidence="2">DUF7924 domain-containing protein</fullName>
    </recommendedName>
</protein>
<dbReference type="Pfam" id="PF25545">
    <property type="entry name" value="DUF7924"/>
    <property type="match status" value="1"/>
</dbReference>
<evidence type="ECO:0000313" key="4">
    <source>
        <dbReference type="Proteomes" id="UP001160390"/>
    </source>
</evidence>
<dbReference type="EMBL" id="CABFNP030000426">
    <property type="protein sequence ID" value="CAI6014462.1"/>
    <property type="molecule type" value="Genomic_DNA"/>
</dbReference>
<proteinExistence type="predicted"/>
<sequence length="357" mass="39323">MVSTRLPNVARAAKDGVRDKAYRQRLQSNGITMLDAYDKPPQRIRDLLKDVLPAKPIKITGDIDTAETRAMAISGVDEGIVKYLFQSLIRDRIDRSRLKFVGNKLLDSLRVPNIPGQDRISTPNPDVYLGYRHERFDNELQGLLGDHDRNLAKFAFLDVELKGDAESTLGGLWAATNQCMGGAATFLNIQNRLQSTLHENSLIKEAEALEPVIFSVASNGTEARLFATYSEGEGNFTMHFIKGFLLYDESSRATLDAYIQHIIDWGTNTRLPAIISALQALRESGVRGGIPASPTISGNGENEDPDSSKIDQEMPDGSLVRSNAGTQVVPEPRQTRSKKRAAESQQGTSKRRKATGV</sequence>
<keyword evidence="4" id="KW-1185">Reference proteome</keyword>
<dbReference type="PANTHER" id="PTHR42470">
    <property type="entry name" value="VAST DOMAIN-CONTAINING PROTEIN"/>
    <property type="match status" value="1"/>
</dbReference>